<keyword evidence="8" id="KW-0653">Protein transport</keyword>
<feature type="region of interest" description="Disordered" evidence="10">
    <location>
        <begin position="1"/>
        <end position="59"/>
    </location>
</feature>
<reference evidence="12 13" key="1">
    <citation type="submission" date="2018-05" db="EMBL/GenBank/DDBJ databases">
        <title>Genomic Encyclopedia of Type Strains, Phase IV (KMG-IV): sequencing the most valuable type-strain genomes for metagenomic binning, comparative biology and taxonomic classification.</title>
        <authorList>
            <person name="Goeker M."/>
        </authorList>
    </citation>
    <scope>NUCLEOTIDE SEQUENCE [LARGE SCALE GENOMIC DNA]</scope>
    <source>
        <strain evidence="12 13">DSM 23606</strain>
    </source>
</reference>
<evidence type="ECO:0000256" key="4">
    <source>
        <dbReference type="ARBA" id="ARBA00016507"/>
    </source>
</evidence>
<dbReference type="EMBL" id="QGTJ01000003">
    <property type="protein sequence ID" value="PWV63280.1"/>
    <property type="molecule type" value="Genomic_DNA"/>
</dbReference>
<feature type="compositionally biased region" description="Basic and acidic residues" evidence="10">
    <location>
        <begin position="1"/>
        <end position="11"/>
    </location>
</feature>
<sequence>MSERIIPRDDVGTPSRWELPGFDAPPAPQPAPELNEPLPRLPTLEEIEAIQQAAQAEGYQTGLEQGRQEGEAAGRSEGYAAGHAEGLSTGHAEGLSAGHAEGFAAGHAEGLARGEADGAAAAAARAEAELNGRLALLDELARELARPLQTLDAELEADLLTLVVAIARQLVRRELRTAPGEIVAVIREAVPLLPVANRSIEIRLHPEDAALVRELGLGGEDWRLLEDPTLSRGGCQLNAEHSHIDASVETRLGKVVATLLGSARGEEAGDER</sequence>
<dbReference type="GO" id="GO:0044781">
    <property type="term" value="P:bacterial-type flagellum organization"/>
    <property type="evidence" value="ECO:0007669"/>
    <property type="project" value="UniProtKB-KW"/>
</dbReference>
<evidence type="ECO:0000256" key="5">
    <source>
        <dbReference type="ARBA" id="ARBA00022448"/>
    </source>
</evidence>
<dbReference type="Pfam" id="PF02108">
    <property type="entry name" value="FliH"/>
    <property type="match status" value="1"/>
</dbReference>
<dbReference type="PANTHER" id="PTHR34982:SF1">
    <property type="entry name" value="FLAGELLAR ASSEMBLY PROTEIN FLIH"/>
    <property type="match status" value="1"/>
</dbReference>
<keyword evidence="12" id="KW-0282">Flagellum</keyword>
<dbReference type="AlphaFoldDB" id="A0A317MX12"/>
<evidence type="ECO:0000313" key="13">
    <source>
        <dbReference type="Proteomes" id="UP000246569"/>
    </source>
</evidence>
<proteinExistence type="inferred from homology"/>
<dbReference type="Proteomes" id="UP000246569">
    <property type="component" value="Unassembled WGS sequence"/>
</dbReference>
<dbReference type="GO" id="GO:0005829">
    <property type="term" value="C:cytosol"/>
    <property type="evidence" value="ECO:0007669"/>
    <property type="project" value="TreeGrafter"/>
</dbReference>
<keyword evidence="5" id="KW-0813">Transport</keyword>
<evidence type="ECO:0000256" key="9">
    <source>
        <dbReference type="ARBA" id="ARBA00023225"/>
    </source>
</evidence>
<accession>A0A317MX12</accession>
<dbReference type="PRINTS" id="PR01003">
    <property type="entry name" value="FLGFLIH"/>
</dbReference>
<evidence type="ECO:0000256" key="8">
    <source>
        <dbReference type="ARBA" id="ARBA00022927"/>
    </source>
</evidence>
<evidence type="ECO:0000256" key="6">
    <source>
        <dbReference type="ARBA" id="ARBA00022490"/>
    </source>
</evidence>
<evidence type="ECO:0000259" key="11">
    <source>
        <dbReference type="Pfam" id="PF02108"/>
    </source>
</evidence>
<protein>
    <recommendedName>
        <fullName evidence="4">Flagellar assembly protein FliH</fullName>
    </recommendedName>
</protein>
<evidence type="ECO:0000256" key="3">
    <source>
        <dbReference type="ARBA" id="ARBA00006602"/>
    </source>
</evidence>
<evidence type="ECO:0000256" key="2">
    <source>
        <dbReference type="ARBA" id="ARBA00004496"/>
    </source>
</evidence>
<feature type="domain" description="Flagellar assembly protein FliH/Type III secretion system HrpE" evidence="11">
    <location>
        <begin position="137"/>
        <end position="254"/>
    </location>
</feature>
<comment type="similarity">
    <text evidence="3">Belongs to the FliH family.</text>
</comment>
<evidence type="ECO:0000313" key="12">
    <source>
        <dbReference type="EMBL" id="PWV63280.1"/>
    </source>
</evidence>
<dbReference type="RefSeq" id="WP_110017786.1">
    <property type="nucleotide sequence ID" value="NZ_QGTJ01000003.1"/>
</dbReference>
<keyword evidence="6" id="KW-0963">Cytoplasm</keyword>
<comment type="caution">
    <text evidence="12">The sequence shown here is derived from an EMBL/GenBank/DDBJ whole genome shotgun (WGS) entry which is preliminary data.</text>
</comment>
<dbReference type="InterPro" id="IPR018035">
    <property type="entry name" value="Flagellar_FliH/T3SS_HrpE"/>
</dbReference>
<dbReference type="InterPro" id="IPR000563">
    <property type="entry name" value="Flag_FliH"/>
</dbReference>
<dbReference type="PANTHER" id="PTHR34982">
    <property type="entry name" value="YOP PROTEINS TRANSLOCATION PROTEIN L"/>
    <property type="match status" value="1"/>
</dbReference>
<dbReference type="InterPro" id="IPR051472">
    <property type="entry name" value="T3SS_Stator/FliH"/>
</dbReference>
<keyword evidence="12" id="KW-0969">Cilium</keyword>
<evidence type="ECO:0000256" key="10">
    <source>
        <dbReference type="SAM" id="MobiDB-lite"/>
    </source>
</evidence>
<evidence type="ECO:0000256" key="1">
    <source>
        <dbReference type="ARBA" id="ARBA00003041"/>
    </source>
</evidence>
<gene>
    <name evidence="12" type="ORF">C7443_103205</name>
</gene>
<keyword evidence="7" id="KW-1005">Bacterial flagellum biogenesis</keyword>
<organism evidence="12 13">
    <name type="scientific">Plasticicumulans acidivorans</name>
    <dbReference type="NCBI Taxonomy" id="886464"/>
    <lineage>
        <taxon>Bacteria</taxon>
        <taxon>Pseudomonadati</taxon>
        <taxon>Pseudomonadota</taxon>
        <taxon>Gammaproteobacteria</taxon>
        <taxon>Candidatus Competibacteraceae</taxon>
        <taxon>Plasticicumulans</taxon>
    </lineage>
</organism>
<comment type="subcellular location">
    <subcellularLocation>
        <location evidence="2">Cytoplasm</location>
    </subcellularLocation>
</comment>
<dbReference type="GO" id="GO:0009288">
    <property type="term" value="C:bacterial-type flagellum"/>
    <property type="evidence" value="ECO:0007669"/>
    <property type="project" value="InterPro"/>
</dbReference>
<dbReference type="OrthoDB" id="6196089at2"/>
<dbReference type="GO" id="GO:0003774">
    <property type="term" value="F:cytoskeletal motor activity"/>
    <property type="evidence" value="ECO:0007669"/>
    <property type="project" value="InterPro"/>
</dbReference>
<evidence type="ECO:0000256" key="7">
    <source>
        <dbReference type="ARBA" id="ARBA00022795"/>
    </source>
</evidence>
<dbReference type="GO" id="GO:0015031">
    <property type="term" value="P:protein transport"/>
    <property type="evidence" value="ECO:0007669"/>
    <property type="project" value="UniProtKB-KW"/>
</dbReference>
<name>A0A317MX12_9GAMM</name>
<keyword evidence="13" id="KW-1185">Reference proteome</keyword>
<comment type="function">
    <text evidence="1">Needed for flagellar regrowth and assembly.</text>
</comment>
<keyword evidence="9" id="KW-1006">Bacterial flagellum protein export</keyword>
<keyword evidence="12" id="KW-0966">Cell projection</keyword>
<dbReference type="GO" id="GO:0071973">
    <property type="term" value="P:bacterial-type flagellum-dependent cell motility"/>
    <property type="evidence" value="ECO:0007669"/>
    <property type="project" value="InterPro"/>
</dbReference>